<evidence type="ECO:0000259" key="8">
    <source>
        <dbReference type="Pfam" id="PF02687"/>
    </source>
</evidence>
<accession>A0A839ES27</accession>
<name>A0A839ES27_9HYPH</name>
<keyword evidence="2" id="KW-1003">Cell membrane</keyword>
<evidence type="ECO:0000256" key="4">
    <source>
        <dbReference type="ARBA" id="ARBA00022989"/>
    </source>
</evidence>
<dbReference type="GO" id="GO:0022857">
    <property type="term" value="F:transmembrane transporter activity"/>
    <property type="evidence" value="ECO:0007669"/>
    <property type="project" value="TreeGrafter"/>
</dbReference>
<feature type="transmembrane region" description="Helical" evidence="7">
    <location>
        <begin position="328"/>
        <end position="351"/>
    </location>
</feature>
<gene>
    <name evidence="10" type="ORF">FHW16_003895</name>
</gene>
<evidence type="ECO:0000313" key="11">
    <source>
        <dbReference type="Proteomes" id="UP000549052"/>
    </source>
</evidence>
<dbReference type="InterPro" id="IPR050250">
    <property type="entry name" value="Macrolide_Exporter_MacB"/>
</dbReference>
<feature type="domain" description="MacB-like periplasmic core" evidence="9">
    <location>
        <begin position="20"/>
        <end position="232"/>
    </location>
</feature>
<evidence type="ECO:0000256" key="7">
    <source>
        <dbReference type="SAM" id="Phobius"/>
    </source>
</evidence>
<dbReference type="InterPro" id="IPR003838">
    <property type="entry name" value="ABC3_permease_C"/>
</dbReference>
<evidence type="ECO:0000256" key="3">
    <source>
        <dbReference type="ARBA" id="ARBA00022692"/>
    </source>
</evidence>
<dbReference type="EMBL" id="JACGXN010000006">
    <property type="protein sequence ID" value="MBA8880176.1"/>
    <property type="molecule type" value="Genomic_DNA"/>
</dbReference>
<evidence type="ECO:0000256" key="1">
    <source>
        <dbReference type="ARBA" id="ARBA00004651"/>
    </source>
</evidence>
<keyword evidence="5 7" id="KW-0472">Membrane</keyword>
<keyword evidence="3 7" id="KW-0812">Transmembrane</keyword>
<feature type="transmembrane region" description="Helical" evidence="7">
    <location>
        <begin position="21"/>
        <end position="40"/>
    </location>
</feature>
<comment type="similarity">
    <text evidence="6">Belongs to the ABC-4 integral membrane protein family.</text>
</comment>
<dbReference type="Pfam" id="PF12704">
    <property type="entry name" value="MacB_PCD"/>
    <property type="match status" value="1"/>
</dbReference>
<dbReference type="PANTHER" id="PTHR30572">
    <property type="entry name" value="MEMBRANE COMPONENT OF TRANSPORTER-RELATED"/>
    <property type="match status" value="1"/>
</dbReference>
<sequence length="399" mass="43042">MLLEAFRLALHSMSRNLMRSFLTMLGIVIGVGAVIAMVTVGNGTRQRVTGEISKLGTNLLFVSPGNPERRSTLPPRTFDIRDIDAIRDQIPGVAAVAPLGQVSGTAIREGNSRTASIIGSTNDYFTTMNWQLATGRNFLESEERSGRSVCIIGATVQKALFGETIPDGDRIRINRISCEVIGTLASKGKSVDGQDQDNTVLIPFRMFQRRIAGSTDVSLITVSAKDGATAPVKVALEELFKERRKIRESADRDFEVTDLSQILGIVSMTTVILTGLLSSIAAVSLLVGGIGIMNIMLVSVTERTREIGVRLAIGATERQVLTQFLVEAIVLCLIGGLIGMVIGLVLAFTAVSLMGVPFMFDPFIVLIAFGFSALIGVVFGYFPARRAARMNPIDALRYE</sequence>
<dbReference type="InterPro" id="IPR025857">
    <property type="entry name" value="MacB_PCD"/>
</dbReference>
<comment type="caution">
    <text evidence="10">The sequence shown here is derived from an EMBL/GenBank/DDBJ whole genome shotgun (WGS) entry which is preliminary data.</text>
</comment>
<dbReference type="Proteomes" id="UP000549052">
    <property type="component" value="Unassembled WGS sequence"/>
</dbReference>
<comment type="subcellular location">
    <subcellularLocation>
        <location evidence="1">Cell membrane</location>
        <topology evidence="1">Multi-pass membrane protein</topology>
    </subcellularLocation>
</comment>
<feature type="transmembrane region" description="Helical" evidence="7">
    <location>
        <begin position="363"/>
        <end position="382"/>
    </location>
</feature>
<feature type="transmembrane region" description="Helical" evidence="7">
    <location>
        <begin position="271"/>
        <end position="297"/>
    </location>
</feature>
<organism evidence="10 11">
    <name type="scientific">Phyllobacterium myrsinacearum</name>
    <dbReference type="NCBI Taxonomy" id="28101"/>
    <lineage>
        <taxon>Bacteria</taxon>
        <taxon>Pseudomonadati</taxon>
        <taxon>Pseudomonadota</taxon>
        <taxon>Alphaproteobacteria</taxon>
        <taxon>Hyphomicrobiales</taxon>
        <taxon>Phyllobacteriaceae</taxon>
        <taxon>Phyllobacterium</taxon>
    </lineage>
</organism>
<dbReference type="GO" id="GO:0005886">
    <property type="term" value="C:plasma membrane"/>
    <property type="evidence" value="ECO:0007669"/>
    <property type="project" value="UniProtKB-SubCell"/>
</dbReference>
<dbReference type="Pfam" id="PF02687">
    <property type="entry name" value="FtsX"/>
    <property type="match status" value="1"/>
</dbReference>
<evidence type="ECO:0000256" key="5">
    <source>
        <dbReference type="ARBA" id="ARBA00023136"/>
    </source>
</evidence>
<keyword evidence="11" id="KW-1185">Reference proteome</keyword>
<dbReference type="PANTHER" id="PTHR30572:SF4">
    <property type="entry name" value="ABC TRANSPORTER PERMEASE YTRF"/>
    <property type="match status" value="1"/>
</dbReference>
<feature type="domain" description="ABC3 transporter permease C-terminal" evidence="8">
    <location>
        <begin position="279"/>
        <end position="392"/>
    </location>
</feature>
<reference evidence="10 11" key="1">
    <citation type="submission" date="2020-07" db="EMBL/GenBank/DDBJ databases">
        <title>Genomic Encyclopedia of Type Strains, Phase IV (KMG-V): Genome sequencing to study the core and pangenomes of soil and plant-associated prokaryotes.</title>
        <authorList>
            <person name="Whitman W."/>
        </authorList>
    </citation>
    <scope>NUCLEOTIDE SEQUENCE [LARGE SCALE GENOMIC DNA]</scope>
    <source>
        <strain evidence="10 11">AN3</strain>
    </source>
</reference>
<dbReference type="AlphaFoldDB" id="A0A839ES27"/>
<keyword evidence="4 7" id="KW-1133">Transmembrane helix</keyword>
<evidence type="ECO:0000256" key="2">
    <source>
        <dbReference type="ARBA" id="ARBA00022475"/>
    </source>
</evidence>
<protein>
    <submittedName>
        <fullName evidence="10">Putative ABC transport system permease protein</fullName>
    </submittedName>
</protein>
<proteinExistence type="inferred from homology"/>
<evidence type="ECO:0000259" key="9">
    <source>
        <dbReference type="Pfam" id="PF12704"/>
    </source>
</evidence>
<dbReference type="RefSeq" id="WP_182550825.1">
    <property type="nucleotide sequence ID" value="NZ_JACGXN010000006.1"/>
</dbReference>
<evidence type="ECO:0000256" key="6">
    <source>
        <dbReference type="ARBA" id="ARBA00038076"/>
    </source>
</evidence>
<evidence type="ECO:0000313" key="10">
    <source>
        <dbReference type="EMBL" id="MBA8880176.1"/>
    </source>
</evidence>